<evidence type="ECO:0008006" key="6">
    <source>
        <dbReference type="Google" id="ProtNLM"/>
    </source>
</evidence>
<protein>
    <recommendedName>
        <fullName evidence="6">DNA/RNA-binding domain-containing protein</fullName>
    </recommendedName>
</protein>
<dbReference type="OrthoDB" id="69928at2759"/>
<organism evidence="4 5">
    <name type="scientific">Amorphotheca resinae ATCC 22711</name>
    <dbReference type="NCBI Taxonomy" id="857342"/>
    <lineage>
        <taxon>Eukaryota</taxon>
        <taxon>Fungi</taxon>
        <taxon>Dikarya</taxon>
        <taxon>Ascomycota</taxon>
        <taxon>Pezizomycotina</taxon>
        <taxon>Leotiomycetes</taxon>
        <taxon>Helotiales</taxon>
        <taxon>Amorphothecaceae</taxon>
        <taxon>Amorphotheca</taxon>
    </lineage>
</organism>
<feature type="region of interest" description="Disordered" evidence="1">
    <location>
        <begin position="821"/>
        <end position="841"/>
    </location>
</feature>
<dbReference type="InterPro" id="IPR019458">
    <property type="entry name" value="Est1-like_N"/>
</dbReference>
<evidence type="ECO:0000313" key="5">
    <source>
        <dbReference type="Proteomes" id="UP000241818"/>
    </source>
</evidence>
<dbReference type="InParanoid" id="A0A2T3AT88"/>
<keyword evidence="5" id="KW-1185">Reference proteome</keyword>
<feature type="compositionally biased region" description="Polar residues" evidence="1">
    <location>
        <begin position="555"/>
        <end position="565"/>
    </location>
</feature>
<dbReference type="PANTHER" id="PTHR15696:SF36">
    <property type="entry name" value="NONSENSE-MEDIATED MRNA DECAY FACTOR"/>
    <property type="match status" value="1"/>
</dbReference>
<feature type="region of interest" description="Disordered" evidence="1">
    <location>
        <begin position="555"/>
        <end position="604"/>
    </location>
</feature>
<dbReference type="STRING" id="857342.A0A2T3AT88"/>
<feature type="domain" description="Telomerase activating protein Est1-like N-terminal" evidence="3">
    <location>
        <begin position="63"/>
        <end position="180"/>
    </location>
</feature>
<evidence type="ECO:0000256" key="1">
    <source>
        <dbReference type="SAM" id="MobiDB-lite"/>
    </source>
</evidence>
<accession>A0A2T3AT88</accession>
<feature type="region of interest" description="Disordered" evidence="1">
    <location>
        <begin position="717"/>
        <end position="745"/>
    </location>
</feature>
<feature type="domain" description="DNA/RNA-binding" evidence="2">
    <location>
        <begin position="190"/>
        <end position="477"/>
    </location>
</feature>
<dbReference type="Gene3D" id="1.25.40.10">
    <property type="entry name" value="Tetratricopeptide repeat domain"/>
    <property type="match status" value="1"/>
</dbReference>
<dbReference type="GeneID" id="36575805"/>
<feature type="region of interest" description="Disordered" evidence="1">
    <location>
        <begin position="670"/>
        <end position="689"/>
    </location>
</feature>
<dbReference type="SUPFAM" id="SSF48452">
    <property type="entry name" value="TPR-like"/>
    <property type="match status" value="1"/>
</dbReference>
<dbReference type="EMBL" id="KZ679016">
    <property type="protein sequence ID" value="PSS10672.1"/>
    <property type="molecule type" value="Genomic_DNA"/>
</dbReference>
<dbReference type="AlphaFoldDB" id="A0A2T3AT88"/>
<name>A0A2T3AT88_AMORE</name>
<evidence type="ECO:0000259" key="2">
    <source>
        <dbReference type="Pfam" id="PF10373"/>
    </source>
</evidence>
<dbReference type="InterPro" id="IPR045153">
    <property type="entry name" value="Est1/Ebs1-like"/>
</dbReference>
<reference evidence="4 5" key="1">
    <citation type="journal article" date="2018" name="New Phytol.">
        <title>Comparative genomics and transcriptomics depict ericoid mycorrhizal fungi as versatile saprotrophs and plant mutualists.</title>
        <authorList>
            <person name="Martino E."/>
            <person name="Morin E."/>
            <person name="Grelet G.A."/>
            <person name="Kuo A."/>
            <person name="Kohler A."/>
            <person name="Daghino S."/>
            <person name="Barry K.W."/>
            <person name="Cichocki N."/>
            <person name="Clum A."/>
            <person name="Dockter R.B."/>
            <person name="Hainaut M."/>
            <person name="Kuo R.C."/>
            <person name="LaButti K."/>
            <person name="Lindahl B.D."/>
            <person name="Lindquist E.A."/>
            <person name="Lipzen A."/>
            <person name="Khouja H.R."/>
            <person name="Magnuson J."/>
            <person name="Murat C."/>
            <person name="Ohm R.A."/>
            <person name="Singer S.W."/>
            <person name="Spatafora J.W."/>
            <person name="Wang M."/>
            <person name="Veneault-Fourrey C."/>
            <person name="Henrissat B."/>
            <person name="Grigoriev I.V."/>
            <person name="Martin F.M."/>
            <person name="Perotto S."/>
        </authorList>
    </citation>
    <scope>NUCLEOTIDE SEQUENCE [LARGE SCALE GENOMIC DNA]</scope>
    <source>
        <strain evidence="4 5">ATCC 22711</strain>
    </source>
</reference>
<gene>
    <name evidence="4" type="ORF">M430DRAFT_44819</name>
</gene>
<proteinExistence type="predicted"/>
<feature type="region of interest" description="Disordered" evidence="1">
    <location>
        <begin position="485"/>
        <end position="504"/>
    </location>
</feature>
<sequence>MAAPEVLQKWKYAQQVEKQLQGELKNKDHLPRFGDIDNLIKELRIACEATIFLDFEYATKEGVETHLWAAHSIIKDRYKRLVAHYREKEPKKHVERRKLEQRYADFIKTTQYFYRGYIQRLASHFSGMKGLRRIAHRLSLDSLTVDERVQVSPKIEDLIEKSCHATLLRLGDLSRYRNELRTKDRSWEPALGYYGLAGDLCPDSGSSHNQMAVISLADANYLDALYHLYRAIAVKEPHPLAQGNLELQLKKITTAWEKRKGPNTKGDNEATLVLWFVRLHARFYAGLEFSGHDELENEVLSRLTLLLKEQPFETTLQKIVLINIAAEYFAGERVKQEGSEVRAKNADSFYFFLCLNVRVLSVLLQTLGPELEVQGTGEELPNGKKGPQPERSTEKLAAVARRILPALRQYSIWLVSRALIIIATDRSIGPYIKQMWSIYADVLTKLLRFFPVKELPTLNYLLEEDEITVGFKPFRDPNLAPESNLYTGEDGLLKPRSTDSEVERNHPNIEMKARVRDILVCALCLTRVEKSPIVLNSSTYEFTFVEEGPQLASQIQRDGTDSARTSPRPVGNNFKAPKTSNSTRQTPDVIRAESPAASDYPQGMDTDMHRMVDSLLEPSDGRYSESDETSYGMHSQTANEIFASVGQNGYQLPHRSTQNMLPSLPGIWSSPFTPQPNELPAKSHEHPTSTRQLSPFQLATTRQQFAAAVALDEMTGYSRPKNNSWSTESSRRSSNMRTNTVNQNTVNRVLQESLAQQFMPKSSSMFSESSSIYANTPHDRNISNGGTLSNVMYAASNGNNTTAYAGASDFDRATMLQSSIWNNSQPSWGGYAQTPPRGQGG</sequence>
<dbReference type="Pfam" id="PF10374">
    <property type="entry name" value="EST1"/>
    <property type="match status" value="1"/>
</dbReference>
<evidence type="ECO:0000313" key="4">
    <source>
        <dbReference type="EMBL" id="PSS10672.1"/>
    </source>
</evidence>
<dbReference type="Pfam" id="PF10373">
    <property type="entry name" value="EST1_DNA_bind"/>
    <property type="match status" value="1"/>
</dbReference>
<feature type="compositionally biased region" description="Basic and acidic residues" evidence="1">
    <location>
        <begin position="491"/>
        <end position="504"/>
    </location>
</feature>
<dbReference type="PANTHER" id="PTHR15696">
    <property type="entry name" value="SMG-7 SUPPRESSOR WITH MORPHOLOGICAL EFFECT ON GENITALIA PROTEIN 7"/>
    <property type="match status" value="1"/>
</dbReference>
<dbReference type="InterPro" id="IPR018834">
    <property type="entry name" value="DNA/RNA-bd_Est1-type"/>
</dbReference>
<feature type="compositionally biased region" description="Low complexity" evidence="1">
    <location>
        <begin position="722"/>
        <end position="745"/>
    </location>
</feature>
<dbReference type="RefSeq" id="XP_024717851.1">
    <property type="nucleotide sequence ID" value="XM_024867724.1"/>
</dbReference>
<dbReference type="InterPro" id="IPR011990">
    <property type="entry name" value="TPR-like_helical_dom_sf"/>
</dbReference>
<evidence type="ECO:0000259" key="3">
    <source>
        <dbReference type="Pfam" id="PF10374"/>
    </source>
</evidence>
<dbReference type="Proteomes" id="UP000241818">
    <property type="component" value="Unassembled WGS sequence"/>
</dbReference>